<comment type="subcellular location">
    <subcellularLocation>
        <location evidence="1">Nucleus</location>
    </subcellularLocation>
</comment>
<accession>A0A5N5SX76</accession>
<dbReference type="Pfam" id="PF14750">
    <property type="entry name" value="INTS2"/>
    <property type="match status" value="1"/>
</dbReference>
<keyword evidence="6" id="KW-1185">Reference proteome</keyword>
<dbReference type="Proteomes" id="UP000326759">
    <property type="component" value="Unassembled WGS sequence"/>
</dbReference>
<dbReference type="PANTHER" id="PTHR28608">
    <property type="entry name" value="INTEGRATOR COMPLEX SUBUNIT 2"/>
    <property type="match status" value="1"/>
</dbReference>
<evidence type="ECO:0000256" key="3">
    <source>
        <dbReference type="ARBA" id="ARBA00023242"/>
    </source>
</evidence>
<feature type="region of interest" description="Disordered" evidence="4">
    <location>
        <begin position="582"/>
        <end position="617"/>
    </location>
</feature>
<dbReference type="InterPro" id="IPR029321">
    <property type="entry name" value="INTS2"/>
</dbReference>
<proteinExistence type="inferred from homology"/>
<keyword evidence="3" id="KW-0539">Nucleus</keyword>
<evidence type="ECO:0000313" key="6">
    <source>
        <dbReference type="Proteomes" id="UP000326759"/>
    </source>
</evidence>
<evidence type="ECO:0000256" key="1">
    <source>
        <dbReference type="ARBA" id="ARBA00004123"/>
    </source>
</evidence>
<protein>
    <submittedName>
        <fullName evidence="5">Integrator complex subunit 2</fullName>
    </submittedName>
</protein>
<feature type="non-terminal residue" evidence="5">
    <location>
        <position position="1134"/>
    </location>
</feature>
<evidence type="ECO:0000313" key="5">
    <source>
        <dbReference type="EMBL" id="KAB7498525.1"/>
    </source>
</evidence>
<dbReference type="PANTHER" id="PTHR28608:SF1">
    <property type="entry name" value="INTEGRATOR COMPLEX SUBUNIT 2"/>
    <property type="match status" value="1"/>
</dbReference>
<name>A0A5N5SX76_9CRUS</name>
<comment type="similarity">
    <text evidence="2">Belongs to the Integrator subunit 2 family.</text>
</comment>
<reference evidence="5 6" key="1">
    <citation type="journal article" date="2019" name="PLoS Biol.">
        <title>Sex chromosomes control vertical transmission of feminizing Wolbachia symbionts in an isopod.</title>
        <authorList>
            <person name="Becking T."/>
            <person name="Chebbi M.A."/>
            <person name="Giraud I."/>
            <person name="Moumen B."/>
            <person name="Laverre T."/>
            <person name="Caubet Y."/>
            <person name="Peccoud J."/>
            <person name="Gilbert C."/>
            <person name="Cordaux R."/>
        </authorList>
    </citation>
    <scope>NUCLEOTIDE SEQUENCE [LARGE SCALE GENOMIC DNA]</scope>
    <source>
        <strain evidence="5">ANa2</strain>
        <tissue evidence="5">Whole body excluding digestive tract and cuticle</tissue>
    </source>
</reference>
<feature type="compositionally biased region" description="Polar residues" evidence="4">
    <location>
        <begin position="592"/>
        <end position="617"/>
    </location>
</feature>
<dbReference type="InterPro" id="IPR026236">
    <property type="entry name" value="Int2_metazoa"/>
</dbReference>
<dbReference type="EMBL" id="SEYY01019201">
    <property type="protein sequence ID" value="KAB7498525.1"/>
    <property type="molecule type" value="Genomic_DNA"/>
</dbReference>
<dbReference type="PRINTS" id="PR02105">
    <property type="entry name" value="INTSUBUNIT2"/>
</dbReference>
<comment type="caution">
    <text evidence="5">The sequence shown here is derived from an EMBL/GenBank/DDBJ whole genome shotgun (WGS) entry which is preliminary data.</text>
</comment>
<evidence type="ECO:0000256" key="4">
    <source>
        <dbReference type="SAM" id="MobiDB-lite"/>
    </source>
</evidence>
<organism evidence="5 6">
    <name type="scientific">Armadillidium nasatum</name>
    <dbReference type="NCBI Taxonomy" id="96803"/>
    <lineage>
        <taxon>Eukaryota</taxon>
        <taxon>Metazoa</taxon>
        <taxon>Ecdysozoa</taxon>
        <taxon>Arthropoda</taxon>
        <taxon>Crustacea</taxon>
        <taxon>Multicrustacea</taxon>
        <taxon>Malacostraca</taxon>
        <taxon>Eumalacostraca</taxon>
        <taxon>Peracarida</taxon>
        <taxon>Isopoda</taxon>
        <taxon>Oniscidea</taxon>
        <taxon>Crinocheta</taxon>
        <taxon>Armadillidiidae</taxon>
        <taxon>Armadillidium</taxon>
    </lineage>
</organism>
<evidence type="ECO:0000256" key="2">
    <source>
        <dbReference type="ARBA" id="ARBA00006705"/>
    </source>
</evidence>
<dbReference type="OrthoDB" id="70899at2759"/>
<dbReference type="GO" id="GO:0032039">
    <property type="term" value="C:integrator complex"/>
    <property type="evidence" value="ECO:0007669"/>
    <property type="project" value="InterPro"/>
</dbReference>
<dbReference type="GO" id="GO:0034472">
    <property type="term" value="P:snRNA 3'-end processing"/>
    <property type="evidence" value="ECO:0007669"/>
    <property type="project" value="TreeGrafter"/>
</dbReference>
<gene>
    <name evidence="5" type="primary">INTS2_1</name>
    <name evidence="5" type="ORF">Anas_09977</name>
</gene>
<dbReference type="AlphaFoldDB" id="A0A5N5SX76"/>
<sequence>MGGNNQCESILIQGLSNGLALEFECSDPTRRLRLLLSELLLVMSQMKELRQDYYMKSSELFDNECYLEEVSDVLCIALAELPSLLLPAEVAEALLHLSNGPSIICKMVANQPDCFREVVMGLIMNGEKQDEESQGGLIRMQAVRLLCQMNPSQALYVRSLCVDQCVMPGLIIYITLDMAKICESSRLPLSGGAMEMTDKLNRHHVPGKEMTVGPTGIPTNVSSEDSDIVSFLTGILLSNDHQQRLWFSQFVKSALRRKFEQPPSALVALRTELIDRLRNLLLFTTTDTLPDSQVIQATTLLRLYCALKSLASLKFSEEREVGLLLQLITCHPPPSAAGVRFVSTGLCVLIACPSLIALPENEKRASEWIKWLVKEEAYFAGASGVSSSSFGAMLLLLAIHFHLQQLSAIIDLVSAALGMKVVITSSARTSNLSRIKYIFTHDVFTEQVVTAHAVKVPVTKDLNANMPGFLPIHCIYHQLKSRMFTKHKVPIKAWIYKQICQCSTPLHPVMPQVIEVYVTSILVPHNRSGGVTETFNGPITEDEIMAVFSQSTFTENSFSWQETRIRESPYVQNNLRMKRLRRCTPIDRQESKSPQQLKRSSRGPSPSNTNASSQKQNIEVSSVMTSQLLLLYYLLLYEDMRLSNMHQIVASNRRVHTYSPYLFAQLPIRYLLTNTQREQKLYAGVFSSLLKLLVTHYPQLCLLDDWMYHPPSANHHLAVLPPKLPLNASSLTKAMEQAANNPGHLIVLLDKMLRLPPNQLWPLAAPFVSSIKCLLEPDVPRKILDTYKLVWLKLNSLFPRRLWAMTVEGLRPDNDHLTNRLPLTEDDIVLDPLYVLRCDQRVFSCSPVLEITKYILQVYLLSSRTLLTQHIQNNPSKPSLIPTNSSSVANNSVIPSNLEEEREKLKSALVLTQESAAIQILLEAAVNVEEKKVGSGFILQEIRSIICSFLHQAFIKDTTLAKLVHFQGYSIELIGPMVEGVPSMHIAVGLSWIPELLQLPDIEKQLFAMELASHLALQNAMTPTLSISRLVINTLSTLLSVLAEEEKIMIMERSLNAIVRIGRAFPPLLDDLVHLLLSFGYFDNPEEISSDSDEKDEKILMCSKGVSKEDELCFKIKNTFRQLVTEAAMSKELF</sequence>